<name>E3T6B5_9BACT</name>
<dbReference type="Pfam" id="PF07995">
    <property type="entry name" value="GSDH"/>
    <property type="match status" value="1"/>
</dbReference>
<dbReference type="Gene3D" id="2.120.10.30">
    <property type="entry name" value="TolB, C-terminal domain"/>
    <property type="match status" value="1"/>
</dbReference>
<dbReference type="SUPFAM" id="SSF101898">
    <property type="entry name" value="NHL repeat"/>
    <property type="match status" value="1"/>
</dbReference>
<organism evidence="2">
    <name type="scientific">uncultured bacterium 92</name>
    <dbReference type="NCBI Taxonomy" id="698394"/>
    <lineage>
        <taxon>Bacteria</taxon>
        <taxon>environmental samples</taxon>
    </lineage>
</organism>
<evidence type="ECO:0000313" key="2">
    <source>
        <dbReference type="EMBL" id="ADC35859.1"/>
    </source>
</evidence>
<accession>E3T6B5</accession>
<reference evidence="2" key="2">
    <citation type="journal article" date="2010" name="Appl. Environ. Microbiol.">
        <title>Comparative analysis of acidobacterial genomic fragments from terrestrial and aquatic metagenomic libraries, with emphasis on acidobacteria subdivision 6.</title>
        <authorList>
            <person name="Kielak A.M."/>
            <person name="van Veen J.A."/>
            <person name="Kowalchuk G.A."/>
        </authorList>
    </citation>
    <scope>NUCLEOTIDE SEQUENCE</scope>
</reference>
<dbReference type="InterPro" id="IPR012938">
    <property type="entry name" value="Glc/Sorbosone_DH"/>
</dbReference>
<dbReference type="AlphaFoldDB" id="E3T6B5"/>
<protein>
    <recommendedName>
        <fullName evidence="1">Glucose/Sorbosone dehydrogenase domain-containing protein</fullName>
    </recommendedName>
</protein>
<reference evidence="2" key="1">
    <citation type="submission" date="2009-12" db="EMBL/GenBank/DDBJ databases">
        <authorList>
            <person name="Kielak A."/>
            <person name="van Veen J.A."/>
            <person name="Kowalchuk G.A."/>
        </authorList>
    </citation>
    <scope>NUCLEOTIDE SEQUENCE</scope>
</reference>
<feature type="domain" description="Glucose/Sorbosone dehydrogenase" evidence="1">
    <location>
        <begin position="80"/>
        <end position="257"/>
    </location>
</feature>
<sequence length="385" mass="39066">MTSGRHVIELATSNAGGLESARSSQLIVSMVGSGTAATAETELAAPTQTVASVAIAACGDSAWQCTSVASPSTRLGPISALDALPDGRVLVVESGTRILVHQEDAWSVAYETASDPRTPTHIAAVATDVAFASTHFVYVAEVSAAVDGTRNVRVIRTREVGSRMGEPATIVAGEALAHDGDPVLSVGSDGLLYLALPGDGTAADPAARPGRLLRFALDGTAAGTAAAGSATLSDIAAGPTSLAWDPQGHLWIAAVGEPPGSVITRMDPVTGARWIRQPIALSPAQSGADAGVMSLAFGGSPSSPGATAAYLIADAPAALYQGVIGGSRREVLSTLTRLPLGDWVPTALTLRPDGALVVAARRDTGSGDLHQLITLTRPRIVPIRD</sequence>
<dbReference type="EMBL" id="GU260702">
    <property type="protein sequence ID" value="ADC35859.1"/>
    <property type="molecule type" value="Genomic_DNA"/>
</dbReference>
<proteinExistence type="predicted"/>
<dbReference type="InterPro" id="IPR011042">
    <property type="entry name" value="6-blade_b-propeller_TolB-like"/>
</dbReference>
<evidence type="ECO:0000259" key="1">
    <source>
        <dbReference type="Pfam" id="PF07995"/>
    </source>
</evidence>